<comment type="caution">
    <text evidence="2">The sequence shown here is derived from an EMBL/GenBank/DDBJ whole genome shotgun (WGS) entry which is preliminary data.</text>
</comment>
<feature type="transmembrane region" description="Helical" evidence="1">
    <location>
        <begin position="148"/>
        <end position="169"/>
    </location>
</feature>
<evidence type="ECO:0000313" key="2">
    <source>
        <dbReference type="EMBL" id="MEN7547016.1"/>
    </source>
</evidence>
<gene>
    <name evidence="2" type="ORF">AAG747_03805</name>
</gene>
<feature type="transmembrane region" description="Helical" evidence="1">
    <location>
        <begin position="199"/>
        <end position="222"/>
    </location>
</feature>
<feature type="transmembrane region" description="Helical" evidence="1">
    <location>
        <begin position="16"/>
        <end position="38"/>
    </location>
</feature>
<dbReference type="EMBL" id="JBDKWZ010000002">
    <property type="protein sequence ID" value="MEN7547016.1"/>
    <property type="molecule type" value="Genomic_DNA"/>
</dbReference>
<dbReference type="PANTHER" id="PTHR34219:SF3">
    <property type="entry name" value="BLL7967 PROTEIN"/>
    <property type="match status" value="1"/>
</dbReference>
<dbReference type="Pfam" id="PF03929">
    <property type="entry name" value="PepSY_TM"/>
    <property type="match status" value="1"/>
</dbReference>
<proteinExistence type="predicted"/>
<evidence type="ECO:0000313" key="3">
    <source>
        <dbReference type="Proteomes" id="UP001403385"/>
    </source>
</evidence>
<feature type="transmembrane region" description="Helical" evidence="1">
    <location>
        <begin position="347"/>
        <end position="368"/>
    </location>
</feature>
<keyword evidence="1" id="KW-1133">Transmembrane helix</keyword>
<dbReference type="InterPro" id="IPR005625">
    <property type="entry name" value="PepSY-ass_TM"/>
</dbReference>
<sequence>MKKKYSLRKFFNDIHLWLGIASGIVLFIVCLSGTLYTFHAEVEEMLEPEKYRVEAPKNTAPMLAEALLSKVQEETGGTASAISIPRDPHRPYRITIKKSPKDRRGTAYYVDPYTAEIKGTSKGPASEFFMTMFRLHRWLLMEQNTGRIIVGISTIIFAVLLITGMVLWFPKRLKNIKQGLKVKTNGNWKRLNHDLHNTLGFYTFPLLLVMCLTGLCWSFGWYRDGLSSVMGAKVFGGRGAKPTQIEQVVPDTPARSVAQLIQLTDEHLPYTGDYNIYLPSDPQSAAVVYKYQTGFFALSAYDKAEFNPYNGHLLKLDKFSDKALNEKIVATIKPLHTGEIFGTFSKILYFISCLIATSLPVTGTIIWINKLKKKAAKKKKAVVS</sequence>
<dbReference type="RefSeq" id="WP_346819804.1">
    <property type="nucleotide sequence ID" value="NZ_JBDKWZ010000002.1"/>
</dbReference>
<organism evidence="2 3">
    <name type="scientific">Rapidithrix thailandica</name>
    <dbReference type="NCBI Taxonomy" id="413964"/>
    <lineage>
        <taxon>Bacteria</taxon>
        <taxon>Pseudomonadati</taxon>
        <taxon>Bacteroidota</taxon>
        <taxon>Cytophagia</taxon>
        <taxon>Cytophagales</taxon>
        <taxon>Flammeovirgaceae</taxon>
        <taxon>Rapidithrix</taxon>
    </lineage>
</organism>
<keyword evidence="1" id="KW-0812">Transmembrane</keyword>
<keyword evidence="3" id="KW-1185">Reference proteome</keyword>
<dbReference type="Proteomes" id="UP001403385">
    <property type="component" value="Unassembled WGS sequence"/>
</dbReference>
<reference evidence="2 3" key="1">
    <citation type="submission" date="2024-04" db="EMBL/GenBank/DDBJ databases">
        <title>Novel genus in family Flammeovirgaceae.</title>
        <authorList>
            <person name="Nguyen T.H."/>
            <person name="Vuong T.Q."/>
            <person name="Le H."/>
            <person name="Kim S.-G."/>
        </authorList>
    </citation>
    <scope>NUCLEOTIDE SEQUENCE [LARGE SCALE GENOMIC DNA]</scope>
    <source>
        <strain evidence="2 3">JCM 23209</strain>
    </source>
</reference>
<dbReference type="PANTHER" id="PTHR34219">
    <property type="entry name" value="IRON-REGULATED INNER MEMBRANE PROTEIN-RELATED"/>
    <property type="match status" value="1"/>
</dbReference>
<accession>A0AAW9S7W1</accession>
<name>A0AAW9S7W1_9BACT</name>
<dbReference type="AlphaFoldDB" id="A0AAW9S7W1"/>
<keyword evidence="1" id="KW-0472">Membrane</keyword>
<evidence type="ECO:0000256" key="1">
    <source>
        <dbReference type="SAM" id="Phobius"/>
    </source>
</evidence>
<protein>
    <submittedName>
        <fullName evidence="2">PepSY-associated TM helix domain-containing protein</fullName>
    </submittedName>
</protein>